<evidence type="ECO:0000313" key="1">
    <source>
        <dbReference type="EMBL" id="GCE17512.1"/>
    </source>
</evidence>
<dbReference type="Pfam" id="PF08282">
    <property type="entry name" value="Hydrolase_3"/>
    <property type="match status" value="1"/>
</dbReference>
<dbReference type="InterPro" id="IPR036412">
    <property type="entry name" value="HAD-like_sf"/>
</dbReference>
<evidence type="ECO:0008006" key="3">
    <source>
        <dbReference type="Google" id="ProtNLM"/>
    </source>
</evidence>
<dbReference type="EMBL" id="BIFS01000001">
    <property type="protein sequence ID" value="GCE17512.1"/>
    <property type="molecule type" value="Genomic_DNA"/>
</dbReference>
<protein>
    <recommendedName>
        <fullName evidence="3">ATPase P</fullName>
    </recommendedName>
</protein>
<dbReference type="InterPro" id="IPR023214">
    <property type="entry name" value="HAD_sf"/>
</dbReference>
<dbReference type="SUPFAM" id="SSF56784">
    <property type="entry name" value="HAD-like"/>
    <property type="match status" value="1"/>
</dbReference>
<accession>A0A402AEN7</accession>
<evidence type="ECO:0000313" key="2">
    <source>
        <dbReference type="Proteomes" id="UP000287188"/>
    </source>
</evidence>
<dbReference type="RefSeq" id="WP_218031763.1">
    <property type="nucleotide sequence ID" value="NZ_BIFS01000001.1"/>
</dbReference>
<gene>
    <name evidence="1" type="ORF">KDK_13120</name>
</gene>
<dbReference type="AlphaFoldDB" id="A0A402AEN7"/>
<dbReference type="Proteomes" id="UP000287188">
    <property type="component" value="Unassembled WGS sequence"/>
</dbReference>
<name>A0A402AEN7_9CHLR</name>
<sequence>MAIKIDIPQRGVIELQHAVFDVNGTLAVDGAIIPGADERLKKLSEHITIHLVTSGTHGNLATIQQALGFPIHEILRGDEKMRYVQNLGPASVIAFGNGMNDASMLRLAAIGVVVITPEGIAAKTLQGADIVSYGPLQAIDLLLKPNRLIATLRG</sequence>
<comment type="caution">
    <text evidence="1">The sequence shown here is derived from an EMBL/GenBank/DDBJ whole genome shotgun (WGS) entry which is preliminary data.</text>
</comment>
<keyword evidence="2" id="KW-1185">Reference proteome</keyword>
<reference evidence="2" key="1">
    <citation type="submission" date="2018-12" db="EMBL/GenBank/DDBJ databases">
        <title>Tengunoibacter tsumagoiensis gen. nov., sp. nov., Dictyobacter kobayashii sp. nov., D. alpinus sp. nov., and D. joshuensis sp. nov. and description of Dictyobacteraceae fam. nov. within the order Ktedonobacterales isolated from Tengu-no-mugimeshi.</title>
        <authorList>
            <person name="Wang C.M."/>
            <person name="Zheng Y."/>
            <person name="Sakai Y."/>
            <person name="Toyoda A."/>
            <person name="Minakuchi Y."/>
            <person name="Abe K."/>
            <person name="Yokota A."/>
            <person name="Yabe S."/>
        </authorList>
    </citation>
    <scope>NUCLEOTIDE SEQUENCE [LARGE SCALE GENOMIC DNA]</scope>
    <source>
        <strain evidence="2">Uno11</strain>
    </source>
</reference>
<organism evidence="1 2">
    <name type="scientific">Dictyobacter kobayashii</name>
    <dbReference type="NCBI Taxonomy" id="2014872"/>
    <lineage>
        <taxon>Bacteria</taxon>
        <taxon>Bacillati</taxon>
        <taxon>Chloroflexota</taxon>
        <taxon>Ktedonobacteria</taxon>
        <taxon>Ktedonobacterales</taxon>
        <taxon>Dictyobacteraceae</taxon>
        <taxon>Dictyobacter</taxon>
    </lineage>
</organism>
<proteinExistence type="predicted"/>
<dbReference type="Gene3D" id="3.40.50.1000">
    <property type="entry name" value="HAD superfamily/HAD-like"/>
    <property type="match status" value="1"/>
</dbReference>